<keyword evidence="6 8" id="KW-0418">Kinase</keyword>
<gene>
    <name evidence="8" type="primary">tdk</name>
    <name evidence="13" type="ORF">H8Z83_08180</name>
</gene>
<dbReference type="EMBL" id="JACOQI010000006">
    <property type="protein sequence ID" value="MBC5770299.1"/>
    <property type="molecule type" value="Genomic_DNA"/>
</dbReference>
<comment type="caution">
    <text evidence="8">Lacks conserved residue(s) required for the propagation of feature annotation.</text>
</comment>
<feature type="binding site" evidence="8">
    <location>
        <position position="140"/>
    </location>
    <ligand>
        <name>Zn(2+)</name>
        <dbReference type="ChEBI" id="CHEBI:29105"/>
    </ligand>
</feature>
<proteinExistence type="inferred from homology"/>
<dbReference type="Gene3D" id="3.30.60.20">
    <property type="match status" value="1"/>
</dbReference>
<evidence type="ECO:0000256" key="6">
    <source>
        <dbReference type="ARBA" id="ARBA00022777"/>
    </source>
</evidence>
<dbReference type="GO" id="GO:0071897">
    <property type="term" value="P:DNA biosynthetic process"/>
    <property type="evidence" value="ECO:0007669"/>
    <property type="project" value="UniProtKB-KW"/>
</dbReference>
<organism evidence="13 14">
    <name type="scientific">Dysosmobacter segnis</name>
    <dbReference type="NCBI Taxonomy" id="2763042"/>
    <lineage>
        <taxon>Bacteria</taxon>
        <taxon>Bacillati</taxon>
        <taxon>Bacillota</taxon>
        <taxon>Clostridia</taxon>
        <taxon>Eubacteriales</taxon>
        <taxon>Oscillospiraceae</taxon>
        <taxon>Dysosmobacter</taxon>
    </lineage>
</organism>
<comment type="similarity">
    <text evidence="1 8 12">Belongs to the thymidine kinase family.</text>
</comment>
<dbReference type="EC" id="2.7.1.21" evidence="2 8"/>
<comment type="caution">
    <text evidence="13">The sequence shown here is derived from an EMBL/GenBank/DDBJ whole genome shotgun (WGS) entry which is preliminary data.</text>
</comment>
<dbReference type="InterPro" id="IPR027417">
    <property type="entry name" value="P-loop_NTPase"/>
</dbReference>
<dbReference type="NCBIfam" id="NF003300">
    <property type="entry name" value="PRK04296.1-5"/>
    <property type="match status" value="1"/>
</dbReference>
<evidence type="ECO:0000256" key="2">
    <source>
        <dbReference type="ARBA" id="ARBA00012118"/>
    </source>
</evidence>
<dbReference type="PANTHER" id="PTHR11441:SF0">
    <property type="entry name" value="THYMIDINE KINASE, CYTOSOLIC"/>
    <property type="match status" value="1"/>
</dbReference>
<keyword evidence="4 8" id="KW-0808">Transferase</keyword>
<dbReference type="RefSeq" id="WP_187014590.1">
    <property type="nucleotide sequence ID" value="NZ_JACOQI010000006.1"/>
</dbReference>
<keyword evidence="14" id="KW-1185">Reference proteome</keyword>
<feature type="binding site" evidence="8">
    <location>
        <begin position="82"/>
        <end position="85"/>
    </location>
    <ligand>
        <name>ATP</name>
        <dbReference type="ChEBI" id="CHEBI:30616"/>
    </ligand>
</feature>
<evidence type="ECO:0000256" key="3">
    <source>
        <dbReference type="ARBA" id="ARBA00022634"/>
    </source>
</evidence>
<reference evidence="13" key="1">
    <citation type="submission" date="2020-08" db="EMBL/GenBank/DDBJ databases">
        <title>Genome public.</title>
        <authorList>
            <person name="Liu C."/>
            <person name="Sun Q."/>
        </authorList>
    </citation>
    <scope>NUCLEOTIDE SEQUENCE</scope>
    <source>
        <strain evidence="13">BX15</strain>
    </source>
</reference>
<dbReference type="Proteomes" id="UP000620327">
    <property type="component" value="Unassembled WGS sequence"/>
</dbReference>
<dbReference type="SUPFAM" id="SSF52540">
    <property type="entry name" value="P-loop containing nucleoside triphosphate hydrolases"/>
    <property type="match status" value="1"/>
</dbReference>
<feature type="binding site" evidence="10">
    <location>
        <begin position="165"/>
        <end position="168"/>
    </location>
    <ligand>
        <name>substrate</name>
    </ligand>
</feature>
<evidence type="ECO:0000313" key="14">
    <source>
        <dbReference type="Proteomes" id="UP000620327"/>
    </source>
</evidence>
<protein>
    <recommendedName>
        <fullName evidence="2 8">Thymidine kinase</fullName>
        <ecNumber evidence="2 8">2.7.1.21</ecNumber>
    </recommendedName>
</protein>
<evidence type="ECO:0000256" key="1">
    <source>
        <dbReference type="ARBA" id="ARBA00007587"/>
    </source>
</evidence>
<evidence type="ECO:0000256" key="12">
    <source>
        <dbReference type="RuleBase" id="RU004165"/>
    </source>
</evidence>
<dbReference type="GO" id="GO:0046104">
    <property type="term" value="P:thymidine metabolic process"/>
    <property type="evidence" value="ECO:0007669"/>
    <property type="project" value="TreeGrafter"/>
</dbReference>
<dbReference type="GO" id="GO:0005829">
    <property type="term" value="C:cytosol"/>
    <property type="evidence" value="ECO:0007669"/>
    <property type="project" value="TreeGrafter"/>
</dbReference>
<dbReference type="SUPFAM" id="SSF57716">
    <property type="entry name" value="Glucocorticoid receptor-like (DNA-binding domain)"/>
    <property type="match status" value="1"/>
</dbReference>
<dbReference type="GO" id="GO:0005524">
    <property type="term" value="F:ATP binding"/>
    <property type="evidence" value="ECO:0007669"/>
    <property type="project" value="UniProtKB-UniRule"/>
</dbReference>
<name>A0A923S727_9FIRM</name>
<evidence type="ECO:0000256" key="11">
    <source>
        <dbReference type="RuleBase" id="RU000544"/>
    </source>
</evidence>
<dbReference type="InterPro" id="IPR001267">
    <property type="entry name" value="Thymidine_kinase"/>
</dbReference>
<dbReference type="PIRSF" id="PIRSF035805">
    <property type="entry name" value="TK_cell"/>
    <property type="match status" value="1"/>
</dbReference>
<comment type="catalytic activity">
    <reaction evidence="8 11">
        <text>thymidine + ATP = dTMP + ADP + H(+)</text>
        <dbReference type="Rhea" id="RHEA:19129"/>
        <dbReference type="ChEBI" id="CHEBI:15378"/>
        <dbReference type="ChEBI" id="CHEBI:17748"/>
        <dbReference type="ChEBI" id="CHEBI:30616"/>
        <dbReference type="ChEBI" id="CHEBI:63528"/>
        <dbReference type="ChEBI" id="CHEBI:456216"/>
        <dbReference type="EC" id="2.7.1.21"/>
    </reaction>
</comment>
<dbReference type="AlphaFoldDB" id="A0A923S727"/>
<evidence type="ECO:0000256" key="5">
    <source>
        <dbReference type="ARBA" id="ARBA00022741"/>
    </source>
</evidence>
<sequence>MAQLYFKYGAMGSSKTANALMARFNYEERGQKTLLVKPRMDQRDGDHMVHSRIGLEYPCVYFDEMRALSEDELKENACIIVDEAQFLSKEEVDYLVHVVDDLGVPVICYGLRADFKGELFPGSYELLVMADKLEEVKTICWCGKKAMFNARFDENGKVLKEGAQVVLGANDKYIGLCRRHWRAGDLGPDFNGKGTGD</sequence>
<dbReference type="HAMAP" id="MF_00124">
    <property type="entry name" value="Thymidine_kinase"/>
    <property type="match status" value="1"/>
</dbReference>
<evidence type="ECO:0000256" key="10">
    <source>
        <dbReference type="PIRSR" id="PIRSR035805-2"/>
    </source>
</evidence>
<evidence type="ECO:0000256" key="7">
    <source>
        <dbReference type="ARBA" id="ARBA00022840"/>
    </source>
</evidence>
<keyword evidence="5 8" id="KW-0547">Nucleotide-binding</keyword>
<comment type="subunit">
    <text evidence="8">Homotetramer.</text>
</comment>
<keyword evidence="7 8" id="KW-0067">ATP-binding</keyword>
<dbReference type="GO" id="GO:0004797">
    <property type="term" value="F:thymidine kinase activity"/>
    <property type="evidence" value="ECO:0007669"/>
    <property type="project" value="UniProtKB-UniRule"/>
</dbReference>
<evidence type="ECO:0000256" key="4">
    <source>
        <dbReference type="ARBA" id="ARBA00022679"/>
    </source>
</evidence>
<feature type="binding site" evidence="8">
    <location>
        <position position="180"/>
    </location>
    <ligand>
        <name>Zn(2+)</name>
        <dbReference type="ChEBI" id="CHEBI:29105"/>
    </ligand>
</feature>
<dbReference type="GO" id="GO:0008270">
    <property type="term" value="F:zinc ion binding"/>
    <property type="evidence" value="ECO:0007669"/>
    <property type="project" value="UniProtKB-UniRule"/>
</dbReference>
<keyword evidence="8" id="KW-0963">Cytoplasm</keyword>
<accession>A0A923S727</accession>
<feature type="binding site" evidence="8">
    <location>
        <position position="177"/>
    </location>
    <ligand>
        <name>Zn(2+)</name>
        <dbReference type="ChEBI" id="CHEBI:29105"/>
    </ligand>
</feature>
<keyword evidence="8" id="KW-0862">Zinc</keyword>
<feature type="binding site" evidence="10">
    <location>
        <position position="173"/>
    </location>
    <ligand>
        <name>substrate</name>
    </ligand>
</feature>
<keyword evidence="8" id="KW-0479">Metal-binding</keyword>
<dbReference type="Gene3D" id="3.40.50.300">
    <property type="entry name" value="P-loop containing nucleotide triphosphate hydrolases"/>
    <property type="match status" value="1"/>
</dbReference>
<evidence type="ECO:0000313" key="13">
    <source>
        <dbReference type="EMBL" id="MBC5770299.1"/>
    </source>
</evidence>
<feature type="active site" description="Proton acceptor" evidence="8 9">
    <location>
        <position position="83"/>
    </location>
</feature>
<dbReference type="Pfam" id="PF00265">
    <property type="entry name" value="TK"/>
    <property type="match status" value="1"/>
</dbReference>
<dbReference type="PANTHER" id="PTHR11441">
    <property type="entry name" value="THYMIDINE KINASE"/>
    <property type="match status" value="1"/>
</dbReference>
<keyword evidence="3 8" id="KW-0237">DNA synthesis</keyword>
<feature type="binding site" evidence="8">
    <location>
        <position position="142"/>
    </location>
    <ligand>
        <name>Zn(2+)</name>
        <dbReference type="ChEBI" id="CHEBI:29105"/>
    </ligand>
</feature>
<evidence type="ECO:0000256" key="9">
    <source>
        <dbReference type="PIRSR" id="PIRSR035805-1"/>
    </source>
</evidence>
<comment type="subcellular location">
    <subcellularLocation>
        <location evidence="8">Cytoplasm</location>
    </subcellularLocation>
</comment>
<evidence type="ECO:0000256" key="8">
    <source>
        <dbReference type="HAMAP-Rule" id="MF_00124"/>
    </source>
</evidence>